<protein>
    <recommendedName>
        <fullName evidence="3">FAM86 N-terminal domain-containing protein</fullName>
    </recommendedName>
</protein>
<dbReference type="AlphaFoldDB" id="A0A067M125"/>
<keyword evidence="2" id="KW-1185">Reference proteome</keyword>
<dbReference type="InterPro" id="IPR019410">
    <property type="entry name" value="Methyltransf_16"/>
</dbReference>
<dbReference type="GO" id="GO:0008757">
    <property type="term" value="F:S-adenosylmethionine-dependent methyltransferase activity"/>
    <property type="evidence" value="ECO:0007669"/>
    <property type="project" value="UniProtKB-ARBA"/>
</dbReference>
<reference evidence="2" key="1">
    <citation type="journal article" date="2014" name="Proc. Natl. Acad. Sci. U.S.A.">
        <title>Extensive sampling of basidiomycete genomes demonstrates inadequacy of the white-rot/brown-rot paradigm for wood decay fungi.</title>
        <authorList>
            <person name="Riley R."/>
            <person name="Salamov A.A."/>
            <person name="Brown D.W."/>
            <person name="Nagy L.G."/>
            <person name="Floudas D."/>
            <person name="Held B.W."/>
            <person name="Levasseur A."/>
            <person name="Lombard V."/>
            <person name="Morin E."/>
            <person name="Otillar R."/>
            <person name="Lindquist E.A."/>
            <person name="Sun H."/>
            <person name="LaButti K.M."/>
            <person name="Schmutz J."/>
            <person name="Jabbour D."/>
            <person name="Luo H."/>
            <person name="Baker S.E."/>
            <person name="Pisabarro A.G."/>
            <person name="Walton J.D."/>
            <person name="Blanchette R.A."/>
            <person name="Henrissat B."/>
            <person name="Martin F."/>
            <person name="Cullen D."/>
            <person name="Hibbett D.S."/>
            <person name="Grigoriev I.V."/>
        </authorList>
    </citation>
    <scope>NUCLEOTIDE SEQUENCE [LARGE SCALE GENOMIC DNA]</scope>
    <source>
        <strain evidence="2">FD-172 SS1</strain>
    </source>
</reference>
<dbReference type="InParanoid" id="A0A067M125"/>
<sequence length="488" mass="54396">MDETPNLTIWRTWMKCFTALSPPSAFPPFPPSSAGLQGLQTFLIEQIICNHHFKAYPPSPSYQLKFWKWIIGELEARDEEVRDNIYGLFMSRLNPQSTLATNLAVASPSLPPSLSYTAHFYAIPPSSHSDKDNRRNTISSERTITLLESRTMIEGGTTGLRTWKANYVFAEWLLAHPEIVRSKRVLELGSGVGFLGILIAGIQQSALGDNDGTLSSGSDMREGVPSLCLTGVNTSVLARCHENIRHSCSKLKNSTCIPEALLLNNPYPQMCPRFLAKKDGVASHPSLHIRSLDWTDAIEDHVDSTRRDALLGFFHEIDPDVILGADLVYDSTILPELIAVLRMLLIHPYQNYDAKLASGKTVPGVKERECRLAVSVRQEATFAEFLKRADIRSVKLEYGIKCTTDPLRQLEEPTAVCHRVAYLAIDRKLDLNPTVTTEGALQLVPNSSVECLSFSWPFGIEGPTHHKDRRSHIEGFAARACRPFDSSR</sequence>
<dbReference type="HOGENOM" id="CLU_038942_4_0_1"/>
<dbReference type="SUPFAM" id="SSF53335">
    <property type="entry name" value="S-adenosyl-L-methionine-dependent methyltransferases"/>
    <property type="match status" value="1"/>
</dbReference>
<evidence type="ECO:0000313" key="1">
    <source>
        <dbReference type="EMBL" id="KDQ09453.1"/>
    </source>
</evidence>
<dbReference type="STRING" id="930990.A0A067M125"/>
<proteinExistence type="predicted"/>
<evidence type="ECO:0008006" key="3">
    <source>
        <dbReference type="Google" id="ProtNLM"/>
    </source>
</evidence>
<dbReference type="Pfam" id="PF10294">
    <property type="entry name" value="Methyltransf_16"/>
    <property type="match status" value="1"/>
</dbReference>
<dbReference type="InterPro" id="IPR029063">
    <property type="entry name" value="SAM-dependent_MTases_sf"/>
</dbReference>
<dbReference type="Gene3D" id="3.40.50.150">
    <property type="entry name" value="Vaccinia Virus protein VP39"/>
    <property type="match status" value="1"/>
</dbReference>
<accession>A0A067M125</accession>
<dbReference type="PANTHER" id="PTHR14614">
    <property type="entry name" value="HEPATOCELLULAR CARCINOMA-ASSOCIATED ANTIGEN"/>
    <property type="match status" value="1"/>
</dbReference>
<gene>
    <name evidence="1" type="ORF">BOTBODRAFT_179004</name>
</gene>
<evidence type="ECO:0000313" key="2">
    <source>
        <dbReference type="Proteomes" id="UP000027195"/>
    </source>
</evidence>
<dbReference type="PANTHER" id="PTHR14614:SF130">
    <property type="entry name" value="PROTEIN-LYSINE N-METHYLTRANSFERASE EEF2KMT"/>
    <property type="match status" value="1"/>
</dbReference>
<name>A0A067M125_BOTB1</name>
<dbReference type="EMBL" id="KL198078">
    <property type="protein sequence ID" value="KDQ09453.1"/>
    <property type="molecule type" value="Genomic_DNA"/>
</dbReference>
<organism evidence="1 2">
    <name type="scientific">Botryobasidium botryosum (strain FD-172 SS1)</name>
    <dbReference type="NCBI Taxonomy" id="930990"/>
    <lineage>
        <taxon>Eukaryota</taxon>
        <taxon>Fungi</taxon>
        <taxon>Dikarya</taxon>
        <taxon>Basidiomycota</taxon>
        <taxon>Agaricomycotina</taxon>
        <taxon>Agaricomycetes</taxon>
        <taxon>Cantharellales</taxon>
        <taxon>Botryobasidiaceae</taxon>
        <taxon>Botryobasidium</taxon>
    </lineage>
</organism>
<dbReference type="OrthoDB" id="194386at2759"/>
<dbReference type="Proteomes" id="UP000027195">
    <property type="component" value="Unassembled WGS sequence"/>
</dbReference>